<dbReference type="SUPFAM" id="SSF47336">
    <property type="entry name" value="ACP-like"/>
    <property type="match status" value="2"/>
</dbReference>
<evidence type="ECO:0000256" key="1">
    <source>
        <dbReference type="ARBA" id="ARBA00022450"/>
    </source>
</evidence>
<evidence type="ECO:0000256" key="2">
    <source>
        <dbReference type="ARBA" id="ARBA00022553"/>
    </source>
</evidence>
<dbReference type="PANTHER" id="PTHR43775">
    <property type="entry name" value="FATTY ACID SYNTHASE"/>
    <property type="match status" value="1"/>
</dbReference>
<dbReference type="Gene3D" id="1.10.1200.10">
    <property type="entry name" value="ACP-like"/>
    <property type="match status" value="2"/>
</dbReference>
<dbReference type="GO" id="GO:0006633">
    <property type="term" value="P:fatty acid biosynthetic process"/>
    <property type="evidence" value="ECO:0007669"/>
    <property type="project" value="InterPro"/>
</dbReference>
<feature type="domain" description="Ketosynthase family 3 (KS3)" evidence="7">
    <location>
        <begin position="13"/>
        <end position="474"/>
    </location>
</feature>
<dbReference type="GO" id="GO:0005737">
    <property type="term" value="C:cytoplasm"/>
    <property type="evidence" value="ECO:0007669"/>
    <property type="project" value="TreeGrafter"/>
</dbReference>
<dbReference type="Pfam" id="PF14765">
    <property type="entry name" value="PS-DH"/>
    <property type="match status" value="1"/>
</dbReference>
<dbReference type="GO" id="GO:0004315">
    <property type="term" value="F:3-oxoacyl-[acyl-carrier-protein] synthase activity"/>
    <property type="evidence" value="ECO:0007669"/>
    <property type="project" value="InterPro"/>
</dbReference>
<dbReference type="GO" id="GO:0004312">
    <property type="term" value="F:fatty acid synthase activity"/>
    <property type="evidence" value="ECO:0007669"/>
    <property type="project" value="TreeGrafter"/>
</dbReference>
<dbReference type="Gene3D" id="3.30.70.250">
    <property type="entry name" value="Malonyl-CoA ACP transacylase, ACP-binding"/>
    <property type="match status" value="1"/>
</dbReference>
<feature type="domain" description="Carrier" evidence="6">
    <location>
        <begin position="1840"/>
        <end position="1916"/>
    </location>
</feature>
<dbReference type="InterPro" id="IPR049551">
    <property type="entry name" value="PKS_DH_C"/>
</dbReference>
<dbReference type="InterPro" id="IPR014031">
    <property type="entry name" value="Ketoacyl_synth_C"/>
</dbReference>
<dbReference type="PANTHER" id="PTHR43775:SF37">
    <property type="entry name" value="SI:DKEY-61P9.11"/>
    <property type="match status" value="1"/>
</dbReference>
<feature type="region of interest" description="Disordered" evidence="5">
    <location>
        <begin position="1668"/>
        <end position="1706"/>
    </location>
</feature>
<sequence>MTEQLDEVPQQPFAPIAIVGQAALLPDAPNIDAFWNNVLNAKVAIREVPPDRWNPDDFWIEGEPGNATEGKTYSKIGAFVEDFEFNWRRWKQPPGTLSQIDDTQLWAVEVSAAALEDAGYIGENSRLELPNTRCGVIFANALGGENRVQSSKRVYADQITRKAVEAGMPATSSEEFKDAITEGTPRIDEDTMAGELANVVAGRVANLLDLQGPNFSADAACASTFAALVSACQMLQTGQTDLMLCGASDRTMDPGTYAKFSAIGALSPLHSRPFDVRANGFVMGEGAGCVVLKRLEDAMADGDTIYSVIRGIGSSSDGRGKGITAPSTRGQKQAVMRAYQQAGYSPSSVELIEAHGTSTKVGDATELSTLAGVFAERGAGDFVAVGSVKSQIGHLKAAAGMAGLLKASLALHHRTLPPSAGFEQPNTSVNWNEIPFFVPTISSDWPIPQSKSPRRAGVSSFGFGGTNFHCTIEQYDPEYHKNIIHSLTEHSSSKVQTPTAPSVLDSTATPSMSHKELLEIEGGVLLLNADDIDSLASKIERVKSILFSSSFSNFDTDPAGRRLSAVLSDLSSDFEAKGTRCGIVATNWSQLSKRMDLLSENLSDSSKWEFLAKQMVFITEEEALPPNAKLVQMYPGQGSQYVGMTLDLSKRFEVIGETWAEADSTMSEILAGEKLSKFVLRDNLTEKQAKDAEDKLKQTEFTQPAMLTADLAIYRLLSEHGINPDMVAGHSLGEYAALMVSGIMKFHDALRAAAARGTEMGNVEVEDKGLMASVTAPLEQIQEVIDSVDGYIIAANKNSPMMAVIAGETEPMQDAISRFGELNIPCVTLQTSHAFHSRIVAPANEPLHRFLEGLDLSLPSIPITANYDGKFYPESLKDGETVHDAILNQLAPQMSSAVEWTQQIEEMYSQGGRLFIEVGPKRALALFTEQILDGKSKVVANTNHPKVGGVASFLSSLTVCALSGRLPSMHSSDSNRLTEGFRAGPLEAWQQNGIVNDDSINSEEMEELRVRSRPLPSGSSNGGMPAPSQNIQSQAIAIDGGHHVVQQVVDKEGYLASRISDITGYPARLIKGELHLSALGISDETLPELLASIASEASVSGPADASQLTTLVALNEWVLSPPSGFTVSQKVKGASSVVVSSDPHAERRINPYVVTGVSLGLPGMDEIFEPDALERIIAGENFITQLPDDVKQRLLDKNMVRIVKHPDGRAEFVPCDSFATIPQLAGVGGYFDLAEQYGIDPKIVAAMDVSTTLSFAAGLEALKDAALPLLPVEQVSSAGKRLVRGWNLPNSIRERTGVVFASVFPGIAMAMRHALNNGADENGTFDRRFLLQVLTMGHAQFAQWIGARGPNLAINNACASTPAAFAIAEDWLDTGRCDRVIVISGDDSTGDDLMEWIGAGFAAAGAHSMGNVVEEVALPFDVRRNGMLLGMGGAAFVVEKSSHADDRGVVPYAELLGGHIGNSAFHPTRLDVAHVASTFNEFVTDMENRWGIDRHEIAPKTTFMSHEPFTPPRGGSAAAEIESLRGAFKESADSLIITNTKGFTGHPMGVGVEDATGLYGLASGRLPPIANFQQPDPALGNLRLSEGGEYDVEYMFRHAAGFGSQIALTMFKRIARTLNRVDRDSVVNWAIRQAGDDVELRLLERKLVAYIAPDESLIGGVEGSEWQVSKQDAQPESTHAKSVTPESNQPHPIVTQKEQVTTPTEEPPIEVLETETVSESMIGVHPEGLEQQVVDTVAKHTGYPTDFIELDQDLEGELGIDTVKQAEIMADLRETFSLPVDDSFQLRDHPTLNHMISYIVSMGGEGNEQQNPQEEQPVQSISVDEDLVVSNSPSLENNDSDVESGVLSIVVKHTGYPEDFLELDQDLEGELGIDTVKQAEIMAECREHFSLPVDESFQLRDYPTLAHMISYIASMRGDEPVENITSDSEPQEKEEVSDEPEIVVSEPPSPSIPVESTVRRWVVEVEEADESEAHPIDMAGSYIIVTDDSWGLGNAICGQLESSGSEAVRLMLDPSITSNIKIEKDGEIDIIRLDPGNQDHLSQFGDIIDDLDIAGVIHTAPCTLAGIAWAEVTSQQQTQMVCHGLFGVLQQIDAKLANRSDGIVCSISALDGRHGNGGYRFNPLGAGAHGIVKSFGRERPNIRARAIDVAPELLVDADKLATTILSEIEHMGPREIGIDGDGRRWQVCIYDEAHESEPQSLKSDDVFIVSGGGSGVTAACIVGLAQANQGIGCHFALLGRTKLDTNLSSLAGASDETLQQMKMELREQMQDDSKSGKVTIVDWEKAWSEIVRSIDIHKTISEIEESGNTASYHACDVTVSRQVRKVLKKLKKRRSPITGIIHGAGIEDSKMVADKDWNTFSNVMSVKVNGWQSLVNAVKDHSKELRYCCAFTSIAGRFGNGGQTDYAAANCILDAEMSRLAHTDSEPHGVALAWTGWQDVGMATRGSIESVFEEAGIETVSVEQGVSLFVDEVMRGGKRRVVLAGSLGVLNDDGSDREPPQRLPPDVSELLADANRFPFVDKVVAHQPFDSLSYECTIDANNYPFLEDHAIDNVPYHPGVMALEMFSQGAQLLWPPCSVIGFAGVRFGLPIKLLKQEQKLRLVAEFSHQNSENVWVKCRLESDLINKSGEVFGEPRIHHRGLVRMLKKDADRGLLKLPSIGTPSRGGVALGSDFVYQRFFHGPRFQSHGGILGGCSIDEMFGVDGIALSSHQLPNTNQFSAGDVTLEAQPMLIEACFQNAGMVAMEIDGLQSLPVGIEMLELIRTPEKTDSLRMRALRIGAEDDGVTIHDCLVVNQDGKPVVAMKGLRLKGMAPISEGDSFTLNRN</sequence>
<dbReference type="PROSITE" id="PS52004">
    <property type="entry name" value="KS3_2"/>
    <property type="match status" value="2"/>
</dbReference>
<dbReference type="Gene3D" id="3.40.50.720">
    <property type="entry name" value="NAD(P)-binding Rossmann-like Domain"/>
    <property type="match status" value="1"/>
</dbReference>
<dbReference type="SUPFAM" id="SSF53901">
    <property type="entry name" value="Thiolase-like"/>
    <property type="match status" value="3"/>
</dbReference>
<dbReference type="InterPro" id="IPR014030">
    <property type="entry name" value="Ketoacyl_synth_N"/>
</dbReference>
<keyword evidence="4" id="KW-0414">Isoprene biosynthesis</keyword>
<protein>
    <submittedName>
        <fullName evidence="9">Beta-ketoacyl synthase</fullName>
    </submittedName>
</protein>
<dbReference type="InterPro" id="IPR050091">
    <property type="entry name" value="PKS_NRPS_Biosynth_Enz"/>
</dbReference>
<dbReference type="PROSITE" id="PS52019">
    <property type="entry name" value="PKS_MFAS_DH"/>
    <property type="match status" value="1"/>
</dbReference>
<dbReference type="SUPFAM" id="SSF55048">
    <property type="entry name" value="Probable ACP-binding domain of malonyl-CoA ACP transacylase"/>
    <property type="match status" value="1"/>
</dbReference>
<dbReference type="CDD" id="cd00833">
    <property type="entry name" value="PKS"/>
    <property type="match status" value="1"/>
</dbReference>
<dbReference type="Gene3D" id="3.10.129.110">
    <property type="entry name" value="Polyketide synthase dehydratase"/>
    <property type="match status" value="1"/>
</dbReference>
<feature type="domain" description="PKS/mFAS DH" evidence="8">
    <location>
        <begin position="2517"/>
        <end position="2818"/>
    </location>
</feature>
<dbReference type="Pfam" id="PF00109">
    <property type="entry name" value="ketoacyl-synt"/>
    <property type="match status" value="2"/>
</dbReference>
<reference evidence="9" key="1">
    <citation type="journal article" date="2014" name="Genome Biol. Evol.">
        <title>Pangenome evidence for extensive interdomain horizontal transfer affecting lineage core and shell genes in uncultured planktonic thaumarchaeota and euryarchaeota.</title>
        <authorList>
            <person name="Deschamps P."/>
            <person name="Zivanovic Y."/>
            <person name="Moreira D."/>
            <person name="Rodriguez-Valera F."/>
            <person name="Lopez-Garcia P."/>
        </authorList>
    </citation>
    <scope>NUCLEOTIDE SEQUENCE</scope>
</reference>
<feature type="domain" description="Ketosynthase family 3 (KS3)" evidence="7">
    <location>
        <begin position="1149"/>
        <end position="1613"/>
    </location>
</feature>
<dbReference type="GO" id="GO:0005886">
    <property type="term" value="C:plasma membrane"/>
    <property type="evidence" value="ECO:0007669"/>
    <property type="project" value="TreeGrafter"/>
</dbReference>
<evidence type="ECO:0000256" key="3">
    <source>
        <dbReference type="ARBA" id="ARBA00022679"/>
    </source>
</evidence>
<evidence type="ECO:0000259" key="6">
    <source>
        <dbReference type="PROSITE" id="PS50075"/>
    </source>
</evidence>
<dbReference type="Gene3D" id="3.40.366.10">
    <property type="entry name" value="Malonyl-Coenzyme A Acyl Carrier Protein, domain 2"/>
    <property type="match status" value="1"/>
</dbReference>
<dbReference type="Pfam" id="PF02801">
    <property type="entry name" value="Ketoacyl-synt_C"/>
    <property type="match status" value="1"/>
</dbReference>
<dbReference type="InterPro" id="IPR014043">
    <property type="entry name" value="Acyl_transferase_dom"/>
</dbReference>
<keyword evidence="3" id="KW-0808">Transferase</keyword>
<dbReference type="InterPro" id="IPR013968">
    <property type="entry name" value="PKS_KR"/>
</dbReference>
<evidence type="ECO:0000256" key="5">
    <source>
        <dbReference type="SAM" id="MobiDB-lite"/>
    </source>
</evidence>
<dbReference type="InterPro" id="IPR016035">
    <property type="entry name" value="Acyl_Trfase/lysoPLipase"/>
</dbReference>
<dbReference type="SMART" id="SM00822">
    <property type="entry name" value="PKS_KR"/>
    <property type="match status" value="1"/>
</dbReference>
<dbReference type="InterPro" id="IPR020841">
    <property type="entry name" value="PKS_Beta-ketoAc_synthase_dom"/>
</dbReference>
<dbReference type="InterPro" id="IPR009081">
    <property type="entry name" value="PP-bd_ACP"/>
</dbReference>
<dbReference type="InterPro" id="IPR001227">
    <property type="entry name" value="Ac_transferase_dom_sf"/>
</dbReference>
<keyword evidence="2" id="KW-0597">Phosphoprotein</keyword>
<dbReference type="Pfam" id="PF00550">
    <property type="entry name" value="PP-binding"/>
    <property type="match status" value="2"/>
</dbReference>
<dbReference type="SMART" id="SM00825">
    <property type="entry name" value="PKS_KS"/>
    <property type="match status" value="1"/>
</dbReference>
<keyword evidence="1" id="KW-0596">Phosphopantetheine</keyword>
<feature type="domain" description="Carrier" evidence="6">
    <location>
        <begin position="1724"/>
        <end position="1803"/>
    </location>
</feature>
<dbReference type="SUPFAM" id="SSF51735">
    <property type="entry name" value="NAD(P)-binding Rossmann-fold domains"/>
    <property type="match status" value="2"/>
</dbReference>
<feature type="compositionally biased region" description="Low complexity" evidence="5">
    <location>
        <begin position="1942"/>
        <end position="1951"/>
    </location>
</feature>
<dbReference type="InterPro" id="IPR036736">
    <property type="entry name" value="ACP-like_sf"/>
</dbReference>
<dbReference type="Pfam" id="PF00698">
    <property type="entry name" value="Acyl_transf_1"/>
    <property type="match status" value="1"/>
</dbReference>
<dbReference type="GO" id="GO:0008299">
    <property type="term" value="P:isoprenoid biosynthetic process"/>
    <property type="evidence" value="ECO:0007669"/>
    <property type="project" value="UniProtKB-KW"/>
</dbReference>
<evidence type="ECO:0000313" key="9">
    <source>
        <dbReference type="EMBL" id="AIE93544.1"/>
    </source>
</evidence>
<dbReference type="InterPro" id="IPR057326">
    <property type="entry name" value="KR_dom"/>
</dbReference>
<accession>A0A075FQH1</accession>
<organism evidence="9">
    <name type="scientific">uncultured marine group II/III euryarchaeote AD1000_38_E02</name>
    <dbReference type="NCBI Taxonomy" id="1457760"/>
    <lineage>
        <taxon>Archaea</taxon>
        <taxon>Methanobacteriati</taxon>
        <taxon>Methanobacteriota</taxon>
        <taxon>environmental samples</taxon>
    </lineage>
</organism>
<dbReference type="Gene3D" id="3.40.47.10">
    <property type="match status" value="3"/>
</dbReference>
<dbReference type="Pfam" id="PF08659">
    <property type="entry name" value="KR"/>
    <property type="match status" value="1"/>
</dbReference>
<dbReference type="InterPro" id="IPR016036">
    <property type="entry name" value="Malonyl_transacylase_ACP-bd"/>
</dbReference>
<dbReference type="PROSITE" id="PS00606">
    <property type="entry name" value="KS3_1"/>
    <property type="match status" value="2"/>
</dbReference>
<dbReference type="PROSITE" id="PS50075">
    <property type="entry name" value="CARRIER"/>
    <property type="match status" value="2"/>
</dbReference>
<dbReference type="SUPFAM" id="SSF52151">
    <property type="entry name" value="FabD/lysophospholipase-like"/>
    <property type="match status" value="1"/>
</dbReference>
<evidence type="ECO:0000259" key="7">
    <source>
        <dbReference type="PROSITE" id="PS52004"/>
    </source>
</evidence>
<dbReference type="EMBL" id="KF900397">
    <property type="protein sequence ID" value="AIE93544.1"/>
    <property type="molecule type" value="Genomic_DNA"/>
</dbReference>
<dbReference type="InterPro" id="IPR018201">
    <property type="entry name" value="Ketoacyl_synth_AS"/>
</dbReference>
<dbReference type="InterPro" id="IPR036291">
    <property type="entry name" value="NAD(P)-bd_dom_sf"/>
</dbReference>
<name>A0A075FQH1_9EURY</name>
<dbReference type="InterPro" id="IPR049900">
    <property type="entry name" value="PKS_mFAS_DH"/>
</dbReference>
<evidence type="ECO:0000259" key="8">
    <source>
        <dbReference type="PROSITE" id="PS52019"/>
    </source>
</evidence>
<dbReference type="InterPro" id="IPR042104">
    <property type="entry name" value="PKS_dehydratase_sf"/>
</dbReference>
<dbReference type="SMART" id="SM00827">
    <property type="entry name" value="PKS_AT"/>
    <property type="match status" value="1"/>
</dbReference>
<proteinExistence type="predicted"/>
<feature type="compositionally biased region" description="Polar residues" evidence="5">
    <location>
        <begin position="1668"/>
        <end position="1704"/>
    </location>
</feature>
<dbReference type="InterPro" id="IPR016039">
    <property type="entry name" value="Thiolase-like"/>
</dbReference>
<evidence type="ECO:0000256" key="4">
    <source>
        <dbReference type="ARBA" id="ARBA00023229"/>
    </source>
</evidence>
<feature type="region of interest" description="Disordered" evidence="5">
    <location>
        <begin position="1920"/>
        <end position="1951"/>
    </location>
</feature>